<keyword evidence="2" id="KW-1185">Reference proteome</keyword>
<protein>
    <recommendedName>
        <fullName evidence="3">Secreted protein</fullName>
    </recommendedName>
</protein>
<reference evidence="1 2" key="1">
    <citation type="journal article" date="2022" name="G3 (Bethesda)">
        <title>Evaluating Illumina-, Nanopore-, and PacBio-based genome assembly strategies with the bald notothen, Trematomus borchgrevinki.</title>
        <authorList>
            <person name="Rayamajhi N."/>
            <person name="Cheng C.C."/>
            <person name="Catchen J.M."/>
        </authorList>
    </citation>
    <scope>NUCLEOTIDE SEQUENCE [LARGE SCALE GENOMIC DNA]</scope>
    <source>
        <strain evidence="1">AGRC-2024</strain>
    </source>
</reference>
<reference evidence="1 2" key="2">
    <citation type="journal article" date="2024" name="G3 (Bethesda)">
        <title>The genome of the cryopelagic Antarctic bald notothen, Trematomus borchgrevinki.</title>
        <authorList>
            <person name="Rayamajhi N."/>
            <person name="Rivera-Colon A.G."/>
            <person name="Minhas B.F."/>
            <person name="Cheng C.C."/>
            <person name="Catchen J.M."/>
        </authorList>
    </citation>
    <scope>NUCLEOTIDE SEQUENCE [LARGE SCALE GENOMIC DNA]</scope>
    <source>
        <strain evidence="1">AGRC-2024</strain>
    </source>
</reference>
<dbReference type="EMBL" id="JBIYXZ010002068">
    <property type="protein sequence ID" value="KAL3066782.1"/>
    <property type="molecule type" value="Genomic_DNA"/>
</dbReference>
<evidence type="ECO:0000313" key="1">
    <source>
        <dbReference type="EMBL" id="KAL3066782.1"/>
    </source>
</evidence>
<dbReference type="AlphaFoldDB" id="A0ABD2HLC6"/>
<proteinExistence type="predicted"/>
<evidence type="ECO:0000313" key="2">
    <source>
        <dbReference type="Proteomes" id="UP001619887"/>
    </source>
</evidence>
<accession>A0ABD2HLC6</accession>
<gene>
    <name evidence="1" type="ORF">OYC64_016684</name>
</gene>
<comment type="caution">
    <text evidence="1">The sequence shown here is derived from an EMBL/GenBank/DDBJ whole genome shotgun (WGS) entry which is preliminary data.</text>
</comment>
<organism evidence="1 2">
    <name type="scientific">Pagothenia borchgrevinki</name>
    <name type="common">Bald rockcod</name>
    <name type="synonym">Trematomus borchgrevinki</name>
    <dbReference type="NCBI Taxonomy" id="8213"/>
    <lineage>
        <taxon>Eukaryota</taxon>
        <taxon>Metazoa</taxon>
        <taxon>Chordata</taxon>
        <taxon>Craniata</taxon>
        <taxon>Vertebrata</taxon>
        <taxon>Euteleostomi</taxon>
        <taxon>Actinopterygii</taxon>
        <taxon>Neopterygii</taxon>
        <taxon>Teleostei</taxon>
        <taxon>Neoteleostei</taxon>
        <taxon>Acanthomorphata</taxon>
        <taxon>Eupercaria</taxon>
        <taxon>Perciformes</taxon>
        <taxon>Notothenioidei</taxon>
        <taxon>Nototheniidae</taxon>
        <taxon>Pagothenia</taxon>
    </lineage>
</organism>
<evidence type="ECO:0008006" key="3">
    <source>
        <dbReference type="Google" id="ProtNLM"/>
    </source>
</evidence>
<name>A0ABD2HLC6_PAGBO</name>
<dbReference type="Proteomes" id="UP001619887">
    <property type="component" value="Unassembled WGS sequence"/>
</dbReference>
<sequence length="68" mass="7402">MVHSAFIKLSVLFIDKAAPQPEVCVCEVLESSVTAVVSPVIVKLEPQISVANDVACRSLDCWRQLSQC</sequence>